<dbReference type="Gene3D" id="2.40.160.210">
    <property type="entry name" value="Acyl-CoA thioesterase, double hotdog domain"/>
    <property type="match status" value="1"/>
</dbReference>
<evidence type="ECO:0000256" key="4">
    <source>
        <dbReference type="ARBA" id="ARBA00023098"/>
    </source>
</evidence>
<evidence type="ECO:0000256" key="5">
    <source>
        <dbReference type="SAM" id="MobiDB-lite"/>
    </source>
</evidence>
<accession>A0A8R1DIJ1</accession>
<evidence type="ECO:0000313" key="8">
    <source>
        <dbReference type="EnsemblMetazoa" id="CJA03578.1"/>
    </source>
</evidence>
<dbReference type="FunFam" id="2.40.160.210:FF:000001">
    <property type="entry name" value="Acyl-CoA thioesterase II"/>
    <property type="match status" value="1"/>
</dbReference>
<dbReference type="Proteomes" id="UP000005237">
    <property type="component" value="Unassembled WGS sequence"/>
</dbReference>
<dbReference type="InterPro" id="IPR049450">
    <property type="entry name" value="ACOT8-like_C"/>
</dbReference>
<evidence type="ECO:0000259" key="6">
    <source>
        <dbReference type="Pfam" id="PF13622"/>
    </source>
</evidence>
<evidence type="ECO:0000256" key="1">
    <source>
        <dbReference type="ARBA" id="ARBA00006538"/>
    </source>
</evidence>
<evidence type="ECO:0000259" key="7">
    <source>
        <dbReference type="Pfam" id="PF20789"/>
    </source>
</evidence>
<dbReference type="GO" id="GO:0047617">
    <property type="term" value="F:fatty acyl-CoA hydrolase activity"/>
    <property type="evidence" value="ECO:0007669"/>
    <property type="project" value="InterPro"/>
</dbReference>
<dbReference type="GO" id="GO:0006637">
    <property type="term" value="P:acyl-CoA metabolic process"/>
    <property type="evidence" value="ECO:0007669"/>
    <property type="project" value="InterPro"/>
</dbReference>
<dbReference type="NCBIfam" id="TIGR00189">
    <property type="entry name" value="tesB"/>
    <property type="match status" value="1"/>
</dbReference>
<feature type="domain" description="Acyl-CoA thioesterase-like C-terminal" evidence="7">
    <location>
        <begin position="247"/>
        <end position="359"/>
    </location>
</feature>
<feature type="domain" description="Acyl-CoA thioesterase-like N-terminal HotDog" evidence="6">
    <location>
        <begin position="85"/>
        <end position="162"/>
    </location>
</feature>
<feature type="region of interest" description="Disordered" evidence="5">
    <location>
        <begin position="1"/>
        <end position="20"/>
    </location>
</feature>
<reference evidence="8" key="2">
    <citation type="submission" date="2022-06" db="UniProtKB">
        <authorList>
            <consortium name="EnsemblMetazoa"/>
        </authorList>
    </citation>
    <scope>IDENTIFICATION</scope>
    <source>
        <strain evidence="8">DF5081</strain>
    </source>
</reference>
<keyword evidence="3" id="KW-0378">Hydrolase</keyword>
<keyword evidence="4" id="KW-0443">Lipid metabolism</keyword>
<dbReference type="PANTHER" id="PTHR11066:SF48">
    <property type="entry name" value="ACYL-COA THIOESTERASE II"/>
    <property type="match status" value="1"/>
</dbReference>
<evidence type="ECO:0000313" key="9">
    <source>
        <dbReference type="Proteomes" id="UP000005237"/>
    </source>
</evidence>
<evidence type="ECO:0000256" key="3">
    <source>
        <dbReference type="ARBA" id="ARBA00022801"/>
    </source>
</evidence>
<dbReference type="InterPro" id="IPR029069">
    <property type="entry name" value="HotDog_dom_sf"/>
</dbReference>
<evidence type="ECO:0000256" key="2">
    <source>
        <dbReference type="ARBA" id="ARBA00011881"/>
    </source>
</evidence>
<keyword evidence="9" id="KW-1185">Reference proteome</keyword>
<comment type="similarity">
    <text evidence="1">Belongs to the C/M/P thioester hydrolase family.</text>
</comment>
<comment type="subunit">
    <text evidence="2">Homotetramer.</text>
</comment>
<evidence type="ECO:0008006" key="10">
    <source>
        <dbReference type="Google" id="ProtNLM"/>
    </source>
</evidence>
<feature type="compositionally biased region" description="Pro residues" evidence="5">
    <location>
        <begin position="1"/>
        <end position="10"/>
    </location>
</feature>
<dbReference type="PANTHER" id="PTHR11066">
    <property type="entry name" value="ACYL-COA THIOESTERASE"/>
    <property type="match status" value="1"/>
</dbReference>
<dbReference type="AlphaFoldDB" id="A0A8R1DIJ1"/>
<proteinExistence type="inferred from homology"/>
<dbReference type="Pfam" id="PF20789">
    <property type="entry name" value="4HBT_3C"/>
    <property type="match status" value="1"/>
</dbReference>
<sequence>MSLSTSPPPDAQSHTSQHALMPRRMEGTEQNSLQYPMLLNVTHIDMTSRADHIQAGLVDTFLNLERVDKNLYLARHLLKGRNSIPVVYGGQVIGQALSAATATVDFGFVPNSLHSYFVQSGNVNRPILYQVDRIRDGKSFCTRLVKAVQDGEAIFTVQISFHRSEPDSIVHQLPMPEVPAPDSLEDLSDTFDRIKKNPNLPPAALAMIAFKQKEIPPAFFRIFSFRPVDIDSYLCLKKDDVHSAGHGHPTDAYRSYVWIKANERVGDDPRLHLAAAAYISDATMIETALRPHSKRGFIPSMALTLDHSIWMHTDNFRVDDWLLYENHSTVASGGRSLIEGKLWTRDGRLVFSTTQEALIRAHKKSPPTPAK</sequence>
<dbReference type="SUPFAM" id="SSF54637">
    <property type="entry name" value="Thioesterase/thiol ester dehydrase-isomerase"/>
    <property type="match status" value="2"/>
</dbReference>
<dbReference type="GO" id="GO:0009062">
    <property type="term" value="P:fatty acid catabolic process"/>
    <property type="evidence" value="ECO:0007669"/>
    <property type="project" value="TreeGrafter"/>
</dbReference>
<dbReference type="Pfam" id="PF13622">
    <property type="entry name" value="4HBT_3"/>
    <property type="match status" value="1"/>
</dbReference>
<dbReference type="InterPro" id="IPR042171">
    <property type="entry name" value="Acyl-CoA_hotdog"/>
</dbReference>
<dbReference type="InterPro" id="IPR049449">
    <property type="entry name" value="TesB_ACOT8-like_N"/>
</dbReference>
<dbReference type="CDD" id="cd03445">
    <property type="entry name" value="Thioesterase_II_repeat2"/>
    <property type="match status" value="1"/>
</dbReference>
<dbReference type="InterPro" id="IPR003703">
    <property type="entry name" value="Acyl_CoA_thio"/>
</dbReference>
<dbReference type="CDD" id="cd03444">
    <property type="entry name" value="Thioesterase_II_repeat1"/>
    <property type="match status" value="1"/>
</dbReference>
<dbReference type="GO" id="GO:0005782">
    <property type="term" value="C:peroxisomal matrix"/>
    <property type="evidence" value="ECO:0007669"/>
    <property type="project" value="UniProtKB-SubCell"/>
</dbReference>
<name>A0A8R1DIJ1_CAEJA</name>
<protein>
    <recommendedName>
        <fullName evidence="10">Acyl-CoA thioesterase II</fullName>
    </recommendedName>
</protein>
<reference evidence="9" key="1">
    <citation type="submission" date="2010-08" db="EMBL/GenBank/DDBJ databases">
        <authorList>
            <consortium name="Caenorhabditis japonica Sequencing Consortium"/>
            <person name="Wilson R.K."/>
        </authorList>
    </citation>
    <scope>NUCLEOTIDE SEQUENCE [LARGE SCALE GENOMIC DNA]</scope>
    <source>
        <strain evidence="9">DF5081</strain>
    </source>
</reference>
<dbReference type="EnsemblMetazoa" id="CJA03578.1">
    <property type="protein sequence ID" value="CJA03578.1"/>
    <property type="gene ID" value="WBGene00122782"/>
</dbReference>
<organism evidence="8 9">
    <name type="scientific">Caenorhabditis japonica</name>
    <dbReference type="NCBI Taxonomy" id="281687"/>
    <lineage>
        <taxon>Eukaryota</taxon>
        <taxon>Metazoa</taxon>
        <taxon>Ecdysozoa</taxon>
        <taxon>Nematoda</taxon>
        <taxon>Chromadorea</taxon>
        <taxon>Rhabditida</taxon>
        <taxon>Rhabditina</taxon>
        <taxon>Rhabditomorpha</taxon>
        <taxon>Rhabditoidea</taxon>
        <taxon>Rhabditidae</taxon>
        <taxon>Peloderinae</taxon>
        <taxon>Caenorhabditis</taxon>
    </lineage>
</organism>